<reference evidence="1 2" key="1">
    <citation type="submission" date="2019-02" db="EMBL/GenBank/DDBJ databases">
        <title>Genomic Encyclopedia of Type Strains, Phase IV (KMG-IV): sequencing the most valuable type-strain genomes for metagenomic binning, comparative biology and taxonomic classification.</title>
        <authorList>
            <person name="Goeker M."/>
        </authorList>
    </citation>
    <scope>NUCLEOTIDE SEQUENCE [LARGE SCALE GENOMIC DNA]</scope>
    <source>
        <strain evidence="1 2">DSM 101727</strain>
    </source>
</reference>
<dbReference type="PROSITE" id="PS51257">
    <property type="entry name" value="PROKAR_LIPOPROTEIN"/>
    <property type="match status" value="1"/>
</dbReference>
<name>A0A4V2ETE7_9PSEU</name>
<accession>A0A4V2ETE7</accession>
<sequence>MRGSSRVGLLGVAVIIAAAGCGTITPGAPLTQDLSPPRVVHPKAEVPKDRDERAVMVALRQVDACALLDPAAAGSLGFTSKVKPWAQGPHRCMITKKKGDDEVTVRAGDKIDHARKYDDALLTLSGAKAYRNTDATGDVCTVNVPVSFDVVVEFQARKGSKSTSDDRCTLAETFAAAGMAKLANQDTVRTAAPLSAWDPCALLNATFGTELDRFASRLDSRSYGIDGCQSGRKRTDGSPASAEYELLLHYQSDPAAAPDVKIKAIGDRHVDVRDASDASGGCVAKWSAGPSGSQYPNLTDAVIEMRAPDCAKAETSAATVVELLKTTPQPGPVQRPLLYKAEEPDEAIPGACVHMRTYGPGSCEPYHEVTLPAEAKDVLKMSTADPNVGCAVGLEAVRRHFGPRMLPVTGARSCQFVEPEHAVEVEVTVSADSDPNRDAGAPEVTNRRAVTVAGRPGLLFDQRSPATGIVDHRLSVSAGPGPGSGAVQVSLRQFPQRGSVGDLDVETRKLHLLEPMLAEILTKYFA</sequence>
<dbReference type="EMBL" id="SGWQ01000003">
    <property type="protein sequence ID" value="RZS40813.1"/>
    <property type="molecule type" value="Genomic_DNA"/>
</dbReference>
<protein>
    <submittedName>
        <fullName evidence="1">Uncharacterized protein</fullName>
    </submittedName>
</protein>
<evidence type="ECO:0000313" key="1">
    <source>
        <dbReference type="EMBL" id="RZS40813.1"/>
    </source>
</evidence>
<keyword evidence="2" id="KW-1185">Reference proteome</keyword>
<evidence type="ECO:0000313" key="2">
    <source>
        <dbReference type="Proteomes" id="UP000294257"/>
    </source>
</evidence>
<organism evidence="1 2">
    <name type="scientific">Herbihabitans rhizosphaerae</name>
    <dbReference type="NCBI Taxonomy" id="1872711"/>
    <lineage>
        <taxon>Bacteria</taxon>
        <taxon>Bacillati</taxon>
        <taxon>Actinomycetota</taxon>
        <taxon>Actinomycetes</taxon>
        <taxon>Pseudonocardiales</taxon>
        <taxon>Pseudonocardiaceae</taxon>
        <taxon>Herbihabitans</taxon>
    </lineage>
</organism>
<dbReference type="AlphaFoldDB" id="A0A4V2ETE7"/>
<dbReference type="Proteomes" id="UP000294257">
    <property type="component" value="Unassembled WGS sequence"/>
</dbReference>
<proteinExistence type="predicted"/>
<dbReference type="RefSeq" id="WP_165401312.1">
    <property type="nucleotide sequence ID" value="NZ_SGWQ01000003.1"/>
</dbReference>
<comment type="caution">
    <text evidence="1">The sequence shown here is derived from an EMBL/GenBank/DDBJ whole genome shotgun (WGS) entry which is preliminary data.</text>
</comment>
<gene>
    <name evidence="1" type="ORF">EV193_103127</name>
</gene>